<keyword evidence="5 6" id="KW-0539">Nucleus</keyword>
<dbReference type="OrthoDB" id="690912at2759"/>
<keyword evidence="10" id="KW-1185">Reference proteome</keyword>
<dbReference type="PROSITE" id="PS51754">
    <property type="entry name" value="OVATE"/>
    <property type="match status" value="1"/>
</dbReference>
<evidence type="ECO:0000256" key="7">
    <source>
        <dbReference type="SAM" id="MobiDB-lite"/>
    </source>
</evidence>
<protein>
    <recommendedName>
        <fullName evidence="6">Transcription repressor</fullName>
    </recommendedName>
    <alternativeName>
        <fullName evidence="6">Ovate family protein</fullName>
    </alternativeName>
</protein>
<dbReference type="PANTHER" id="PTHR33057:SF21">
    <property type="entry name" value="TRANSCRIPTION REPRESSOR"/>
    <property type="match status" value="1"/>
</dbReference>
<evidence type="ECO:0000256" key="3">
    <source>
        <dbReference type="ARBA" id="ARBA00023015"/>
    </source>
</evidence>
<dbReference type="NCBIfam" id="TIGR01568">
    <property type="entry name" value="A_thal_3678"/>
    <property type="match status" value="1"/>
</dbReference>
<dbReference type="GO" id="GO:0005634">
    <property type="term" value="C:nucleus"/>
    <property type="evidence" value="ECO:0007669"/>
    <property type="project" value="UniProtKB-SubCell"/>
</dbReference>
<accession>A0A3S3Q812</accession>
<evidence type="ECO:0000259" key="8">
    <source>
        <dbReference type="PROSITE" id="PS51754"/>
    </source>
</evidence>
<feature type="domain" description="OVATE" evidence="8">
    <location>
        <begin position="129"/>
        <end position="191"/>
    </location>
</feature>
<evidence type="ECO:0000256" key="5">
    <source>
        <dbReference type="ARBA" id="ARBA00023242"/>
    </source>
</evidence>
<keyword evidence="2 6" id="KW-0678">Repressor</keyword>
<reference evidence="9 10" key="1">
    <citation type="journal article" date="2019" name="Nat. Plants">
        <title>Stout camphor tree genome fills gaps in understanding of flowering plant genome evolution.</title>
        <authorList>
            <person name="Chaw S.M."/>
            <person name="Liu Y.C."/>
            <person name="Wu Y.W."/>
            <person name="Wang H.Y."/>
            <person name="Lin C.I."/>
            <person name="Wu C.S."/>
            <person name="Ke H.M."/>
            <person name="Chang L.Y."/>
            <person name="Hsu C.Y."/>
            <person name="Yang H.T."/>
            <person name="Sudianto E."/>
            <person name="Hsu M.H."/>
            <person name="Wu K.P."/>
            <person name="Wang L.N."/>
            <person name="Leebens-Mack J.H."/>
            <person name="Tsai I.J."/>
        </authorList>
    </citation>
    <scope>NUCLEOTIDE SEQUENCE [LARGE SCALE GENOMIC DNA]</scope>
    <source>
        <strain evidence="10">cv. Chaw 1501</strain>
        <tissue evidence="9">Young leaves</tissue>
    </source>
</reference>
<comment type="caution">
    <text evidence="9">The sequence shown here is derived from an EMBL/GenBank/DDBJ whole genome shotgun (WGS) entry which is preliminary data.</text>
</comment>
<gene>
    <name evidence="9" type="ORF">CKAN_00907400</name>
</gene>
<evidence type="ECO:0000313" key="10">
    <source>
        <dbReference type="Proteomes" id="UP000283530"/>
    </source>
</evidence>
<sequence length="207" mass="22450">MPIPNPLNLCFSKLKSSSSSSSSSSKTSKRSKPKNPDMNKRPSQNTLLFNSLYNSTSTSDSDTPTTPLRLDISTSANSSSSTSSSPSSSSDGLDLSSIFSSHRFFFSSPGRSNAIVEEATTLLGPGLAVPTYSGDPYADFRRSMEEMVVAQGLDVRSHWDHLHELLLCYLALNRKNTHQFIVGAFSDLLRSLTAGRRESQAAARSCK</sequence>
<feature type="compositionally biased region" description="Low complexity" evidence="7">
    <location>
        <begin position="12"/>
        <end position="26"/>
    </location>
</feature>
<feature type="compositionally biased region" description="Polar residues" evidence="7">
    <location>
        <begin position="41"/>
        <end position="54"/>
    </location>
</feature>
<keyword evidence="4 6" id="KW-0804">Transcription</keyword>
<evidence type="ECO:0000256" key="6">
    <source>
        <dbReference type="RuleBase" id="RU367028"/>
    </source>
</evidence>
<name>A0A3S3Q812_9MAGN</name>
<comment type="subcellular location">
    <subcellularLocation>
        <location evidence="1 6">Nucleus</location>
    </subcellularLocation>
</comment>
<organism evidence="9 10">
    <name type="scientific">Cinnamomum micranthum f. kanehirae</name>
    <dbReference type="NCBI Taxonomy" id="337451"/>
    <lineage>
        <taxon>Eukaryota</taxon>
        <taxon>Viridiplantae</taxon>
        <taxon>Streptophyta</taxon>
        <taxon>Embryophyta</taxon>
        <taxon>Tracheophyta</taxon>
        <taxon>Spermatophyta</taxon>
        <taxon>Magnoliopsida</taxon>
        <taxon>Magnoliidae</taxon>
        <taxon>Laurales</taxon>
        <taxon>Lauraceae</taxon>
        <taxon>Cinnamomum</taxon>
    </lineage>
</organism>
<evidence type="ECO:0000256" key="4">
    <source>
        <dbReference type="ARBA" id="ARBA00023163"/>
    </source>
</evidence>
<evidence type="ECO:0000256" key="2">
    <source>
        <dbReference type="ARBA" id="ARBA00022491"/>
    </source>
</evidence>
<dbReference type="EMBL" id="QPKB01000003">
    <property type="protein sequence ID" value="RWR80435.1"/>
    <property type="molecule type" value="Genomic_DNA"/>
</dbReference>
<dbReference type="Proteomes" id="UP000283530">
    <property type="component" value="Unassembled WGS sequence"/>
</dbReference>
<dbReference type="InterPro" id="IPR006458">
    <property type="entry name" value="Ovate_C"/>
</dbReference>
<dbReference type="InterPro" id="IPR038933">
    <property type="entry name" value="Ovate"/>
</dbReference>
<dbReference type="AlphaFoldDB" id="A0A3S3Q812"/>
<evidence type="ECO:0000256" key="1">
    <source>
        <dbReference type="ARBA" id="ARBA00004123"/>
    </source>
</evidence>
<comment type="function">
    <text evidence="6">Transcriptional repressor that regulates multiple aspects of plant growth and development.</text>
</comment>
<feature type="region of interest" description="Disordered" evidence="7">
    <location>
        <begin position="1"/>
        <end position="92"/>
    </location>
</feature>
<dbReference type="PANTHER" id="PTHR33057">
    <property type="entry name" value="TRANSCRIPTION REPRESSOR OFP7-RELATED"/>
    <property type="match status" value="1"/>
</dbReference>
<proteinExistence type="predicted"/>
<dbReference type="GO" id="GO:0045892">
    <property type="term" value="P:negative regulation of DNA-templated transcription"/>
    <property type="evidence" value="ECO:0007669"/>
    <property type="project" value="UniProtKB-UniRule"/>
</dbReference>
<keyword evidence="3 6" id="KW-0805">Transcription regulation</keyword>
<feature type="compositionally biased region" description="Low complexity" evidence="7">
    <location>
        <begin position="55"/>
        <end position="92"/>
    </location>
</feature>
<evidence type="ECO:0000313" key="9">
    <source>
        <dbReference type="EMBL" id="RWR80435.1"/>
    </source>
</evidence>
<dbReference type="Pfam" id="PF04844">
    <property type="entry name" value="Ovate"/>
    <property type="match status" value="1"/>
</dbReference>